<protein>
    <submittedName>
        <fullName evidence="3">Unannotated protein</fullName>
    </submittedName>
</protein>
<dbReference type="SFLD" id="SFLDS00019">
    <property type="entry name" value="Glutathione_Transferase_(cytos"/>
    <property type="match status" value="1"/>
</dbReference>
<dbReference type="PROSITE" id="PS50404">
    <property type="entry name" value="GST_NTER"/>
    <property type="match status" value="1"/>
</dbReference>
<dbReference type="SUPFAM" id="SSF52833">
    <property type="entry name" value="Thioredoxin-like"/>
    <property type="match status" value="1"/>
</dbReference>
<sequence>MSASTVTLFGHWICPFSVRVEFALAQRGIEYTIVDVPPRAVRPKGFVVPEEFIAHSPKLEVPMVKIDGEYLADSIPILEWLEEKFADSSLLPQGDDAQAIVRDRVEWLNKNVYRPMIGVYYGTDAALIQESSVAFMKAMDTIDEWLQTSPWLAGDTPTLTEAIMAGVYTRLDGLRRLGLTGELPASVQQHIERCTHLVGWEKVQWSEEQTNDFVGRFLKYREIQNAAKN</sequence>
<dbReference type="CDD" id="cd00570">
    <property type="entry name" value="GST_N_family"/>
    <property type="match status" value="1"/>
</dbReference>
<feature type="domain" description="GST N-terminal" evidence="1">
    <location>
        <begin position="4"/>
        <end position="89"/>
    </location>
</feature>
<dbReference type="SFLD" id="SFLDG00358">
    <property type="entry name" value="Main_(cytGST)"/>
    <property type="match status" value="1"/>
</dbReference>
<dbReference type="InterPro" id="IPR036282">
    <property type="entry name" value="Glutathione-S-Trfase_C_sf"/>
</dbReference>
<dbReference type="PROSITE" id="PS50405">
    <property type="entry name" value="GST_CTER"/>
    <property type="match status" value="1"/>
</dbReference>
<dbReference type="EMBL" id="CAEZXA010000043">
    <property type="protein sequence ID" value="CAB4673259.1"/>
    <property type="molecule type" value="Genomic_DNA"/>
</dbReference>
<dbReference type="InterPro" id="IPR050983">
    <property type="entry name" value="GST_Omega/HSP26"/>
</dbReference>
<feature type="domain" description="GST C-terminal" evidence="2">
    <location>
        <begin position="94"/>
        <end position="213"/>
    </location>
</feature>
<dbReference type="PANTHER" id="PTHR43968">
    <property type="match status" value="1"/>
</dbReference>
<dbReference type="AlphaFoldDB" id="A0A6J6MIK2"/>
<dbReference type="InterPro" id="IPR010987">
    <property type="entry name" value="Glutathione-S-Trfase_C-like"/>
</dbReference>
<reference evidence="3" key="1">
    <citation type="submission" date="2020-05" db="EMBL/GenBank/DDBJ databases">
        <authorList>
            <person name="Chiriac C."/>
            <person name="Salcher M."/>
            <person name="Ghai R."/>
            <person name="Kavagutti S V."/>
        </authorList>
    </citation>
    <scope>NUCLEOTIDE SEQUENCE</scope>
</reference>
<dbReference type="Gene3D" id="1.20.1050.10">
    <property type="match status" value="1"/>
</dbReference>
<organism evidence="3">
    <name type="scientific">freshwater metagenome</name>
    <dbReference type="NCBI Taxonomy" id="449393"/>
    <lineage>
        <taxon>unclassified sequences</taxon>
        <taxon>metagenomes</taxon>
        <taxon>ecological metagenomes</taxon>
    </lineage>
</organism>
<dbReference type="PROSITE" id="PS51354">
    <property type="entry name" value="GLUTAREDOXIN_2"/>
    <property type="match status" value="1"/>
</dbReference>
<dbReference type="InterPro" id="IPR004045">
    <property type="entry name" value="Glutathione_S-Trfase_N"/>
</dbReference>
<dbReference type="SUPFAM" id="SSF47616">
    <property type="entry name" value="GST C-terminal domain-like"/>
    <property type="match status" value="1"/>
</dbReference>
<dbReference type="Gene3D" id="3.40.30.10">
    <property type="entry name" value="Glutaredoxin"/>
    <property type="match status" value="1"/>
</dbReference>
<dbReference type="CDD" id="cd00299">
    <property type="entry name" value="GST_C_family"/>
    <property type="match status" value="1"/>
</dbReference>
<dbReference type="GO" id="GO:0005737">
    <property type="term" value="C:cytoplasm"/>
    <property type="evidence" value="ECO:0007669"/>
    <property type="project" value="TreeGrafter"/>
</dbReference>
<proteinExistence type="predicted"/>
<name>A0A6J6MIK2_9ZZZZ</name>
<dbReference type="InterPro" id="IPR036249">
    <property type="entry name" value="Thioredoxin-like_sf"/>
</dbReference>
<dbReference type="Pfam" id="PF13409">
    <property type="entry name" value="GST_N_2"/>
    <property type="match status" value="1"/>
</dbReference>
<dbReference type="InterPro" id="IPR040079">
    <property type="entry name" value="Glutathione_S-Trfase"/>
</dbReference>
<evidence type="ECO:0000259" key="2">
    <source>
        <dbReference type="PROSITE" id="PS50405"/>
    </source>
</evidence>
<evidence type="ECO:0000259" key="1">
    <source>
        <dbReference type="PROSITE" id="PS50404"/>
    </source>
</evidence>
<accession>A0A6J6MIK2</accession>
<dbReference type="PANTHER" id="PTHR43968:SF6">
    <property type="entry name" value="GLUTATHIONE S-TRANSFERASE OMEGA"/>
    <property type="match status" value="1"/>
</dbReference>
<gene>
    <name evidence="3" type="ORF">UFOPK2334_00652</name>
</gene>
<evidence type="ECO:0000313" key="3">
    <source>
        <dbReference type="EMBL" id="CAB4673259.1"/>
    </source>
</evidence>